<reference evidence="2" key="1">
    <citation type="submission" date="2016-10" db="EMBL/GenBank/DDBJ databases">
        <authorList>
            <person name="Varghese N."/>
            <person name="Submissions S."/>
        </authorList>
    </citation>
    <scope>NUCLEOTIDE SEQUENCE [LARGE SCALE GENOMIC DNA]</scope>
    <source>
        <strain evidence="2">DSM 45460</strain>
    </source>
</reference>
<organism evidence="1 2">
    <name type="scientific">Actinopolyspora mzabensis</name>
    <dbReference type="NCBI Taxonomy" id="995066"/>
    <lineage>
        <taxon>Bacteria</taxon>
        <taxon>Bacillati</taxon>
        <taxon>Actinomycetota</taxon>
        <taxon>Actinomycetes</taxon>
        <taxon>Actinopolysporales</taxon>
        <taxon>Actinopolysporaceae</taxon>
        <taxon>Actinopolyspora</taxon>
    </lineage>
</organism>
<dbReference type="EMBL" id="FNFM01000009">
    <property type="protein sequence ID" value="SDK54768.1"/>
    <property type="molecule type" value="Genomic_DNA"/>
</dbReference>
<gene>
    <name evidence="1" type="ORF">SAMN04487820_10972</name>
</gene>
<dbReference type="Proteomes" id="UP000199213">
    <property type="component" value="Unassembled WGS sequence"/>
</dbReference>
<accession>A0A1G9CT10</accession>
<evidence type="ECO:0000313" key="1">
    <source>
        <dbReference type="EMBL" id="SDK54768.1"/>
    </source>
</evidence>
<name>A0A1G9CT10_ACTMZ</name>
<proteinExistence type="predicted"/>
<evidence type="ECO:0000313" key="2">
    <source>
        <dbReference type="Proteomes" id="UP000199213"/>
    </source>
</evidence>
<protein>
    <submittedName>
        <fullName evidence="1">Uncharacterized protein</fullName>
    </submittedName>
</protein>
<keyword evidence="2" id="KW-1185">Reference proteome</keyword>
<dbReference type="AlphaFoldDB" id="A0A1G9CT10"/>
<sequence>MFWIKVSFVLSEVGKLASENEKDSQVEKNHGLRSALLIADGQKVKPGQQRQDVLDDQAHEWLALRERG</sequence>